<evidence type="ECO:0000313" key="3">
    <source>
        <dbReference type="EMBL" id="MCY0147597.1"/>
    </source>
</evidence>
<comment type="caution">
    <text evidence="3">The sequence shown here is derived from an EMBL/GenBank/DDBJ whole genome shotgun (WGS) entry which is preliminary data.</text>
</comment>
<reference evidence="3" key="1">
    <citation type="submission" date="2022-10" db="EMBL/GenBank/DDBJ databases">
        <title>Hoeflea sp. G2-23, isolated from marine algae.</title>
        <authorList>
            <person name="Kristyanto S."/>
            <person name="Kim J.M."/>
            <person name="Jeon C.O."/>
        </authorList>
    </citation>
    <scope>NUCLEOTIDE SEQUENCE</scope>
    <source>
        <strain evidence="3">G2-23</strain>
    </source>
</reference>
<feature type="region of interest" description="Disordered" evidence="1">
    <location>
        <begin position="305"/>
        <end position="341"/>
    </location>
</feature>
<keyword evidence="4" id="KW-1185">Reference proteome</keyword>
<evidence type="ECO:0000259" key="2">
    <source>
        <dbReference type="Pfam" id="PF17936"/>
    </source>
</evidence>
<accession>A0ABT3Z757</accession>
<organism evidence="3 4">
    <name type="scientific">Hoeflea algicola</name>
    <dbReference type="NCBI Taxonomy" id="2983763"/>
    <lineage>
        <taxon>Bacteria</taxon>
        <taxon>Pseudomonadati</taxon>
        <taxon>Pseudomonadota</taxon>
        <taxon>Alphaproteobacteria</taxon>
        <taxon>Hyphomicrobiales</taxon>
        <taxon>Rhizobiaceae</taxon>
        <taxon>Hoeflea</taxon>
    </lineage>
</organism>
<evidence type="ECO:0000313" key="4">
    <source>
        <dbReference type="Proteomes" id="UP001073227"/>
    </source>
</evidence>
<dbReference type="Proteomes" id="UP001073227">
    <property type="component" value="Unassembled WGS sequence"/>
</dbReference>
<dbReference type="RefSeq" id="WP_267653199.1">
    <property type="nucleotide sequence ID" value="NZ_JAOVZR010000001.1"/>
</dbReference>
<feature type="compositionally biased region" description="Polar residues" evidence="1">
    <location>
        <begin position="262"/>
        <end position="284"/>
    </location>
</feature>
<name>A0ABT3Z757_9HYPH</name>
<proteinExistence type="predicted"/>
<gene>
    <name evidence="3" type="ORF">OEG84_07685</name>
</gene>
<feature type="domain" description="Bacterial Ig" evidence="2">
    <location>
        <begin position="92"/>
        <end position="164"/>
    </location>
</feature>
<feature type="compositionally biased region" description="Low complexity" evidence="1">
    <location>
        <begin position="305"/>
        <end position="333"/>
    </location>
</feature>
<sequence>MNKNNTGFLAFLGLLAAVAIGGFFVVPKLFDQNGKTVSETATAVRPETGDTAVTPAPETAPKIEDAETAVRDDAAEKPVASGAWLMPSFDVLRVEPDGSTVIAGKAEPGTRLDIMNGETVIASTTVGPSGDFAAVLDKPLSAGDYQLALRIVGADGTARMSEEVATISIPETADGDLLAMVTKPGKASRIIAQPVAPASTDTAEATQTEDATQSAETAGSEGAAGEAAVSETAAAAGGEGVEPAESDVATADETNKAAAGSEQAQDGDSDTAVAQGNDAASSVATPDLPAVSSLLTTTAPEIASAAPAGDTASATDTEVAAASTDDSTATTEPDAGESAETMAAVSPETEIAPATSAATDAPLPDGATVRVDAVEIEGDRIFIAGSATPGATVQVSADGVLIGSDKADETGRFIVEATAQLSVGDHHDRR</sequence>
<dbReference type="InterPro" id="IPR041498">
    <property type="entry name" value="Big_6"/>
</dbReference>
<dbReference type="EMBL" id="JAOVZR010000001">
    <property type="protein sequence ID" value="MCY0147597.1"/>
    <property type="molecule type" value="Genomic_DNA"/>
</dbReference>
<feature type="region of interest" description="Disordered" evidence="1">
    <location>
        <begin position="191"/>
        <end position="285"/>
    </location>
</feature>
<feature type="compositionally biased region" description="Low complexity" evidence="1">
    <location>
        <begin position="198"/>
        <end position="236"/>
    </location>
</feature>
<protein>
    <recommendedName>
        <fullName evidence="2">Bacterial Ig domain-containing protein</fullName>
    </recommendedName>
</protein>
<dbReference type="Pfam" id="PF17936">
    <property type="entry name" value="Big_6"/>
    <property type="match status" value="1"/>
</dbReference>
<evidence type="ECO:0000256" key="1">
    <source>
        <dbReference type="SAM" id="MobiDB-lite"/>
    </source>
</evidence>